<comment type="subcellular location">
    <subcellularLocation>
        <location evidence="1 12">Nucleus</location>
    </subcellularLocation>
</comment>
<keyword evidence="4" id="KW-0677">Repeat</keyword>
<feature type="chain" id="PRO_5035287676" evidence="14">
    <location>
        <begin position="28"/>
        <end position="637"/>
    </location>
</feature>
<reference evidence="16" key="1">
    <citation type="journal article" date="2021" name="Evol. Appl.">
        <title>The genome of the Pyrenean desman and the effects of bottlenecks and inbreeding on the genomic landscape of an endangered species.</title>
        <authorList>
            <person name="Escoda L."/>
            <person name="Castresana J."/>
        </authorList>
    </citation>
    <scope>NUCLEOTIDE SEQUENCE</scope>
    <source>
        <strain evidence="16">IBE-C5619</strain>
    </source>
</reference>
<keyword evidence="17" id="KW-1185">Reference proteome</keyword>
<feature type="region of interest" description="Disordered" evidence="13">
    <location>
        <begin position="491"/>
        <end position="533"/>
    </location>
</feature>
<feature type="signal peptide" evidence="14">
    <location>
        <begin position="1"/>
        <end position="27"/>
    </location>
</feature>
<evidence type="ECO:0000259" key="15">
    <source>
        <dbReference type="PROSITE" id="PS50157"/>
    </source>
</evidence>
<evidence type="ECO:0000313" key="16">
    <source>
        <dbReference type="EMBL" id="KAG8518178.1"/>
    </source>
</evidence>
<evidence type="ECO:0000256" key="5">
    <source>
        <dbReference type="ARBA" id="ARBA00022771"/>
    </source>
</evidence>
<feature type="region of interest" description="Disordered" evidence="13">
    <location>
        <begin position="269"/>
        <end position="299"/>
    </location>
</feature>
<evidence type="ECO:0000256" key="6">
    <source>
        <dbReference type="ARBA" id="ARBA00022833"/>
    </source>
</evidence>
<dbReference type="InterPro" id="IPR036610">
    <property type="entry name" value="PEBP-like_sf"/>
</dbReference>
<keyword evidence="10 12" id="KW-0539">Nucleus</keyword>
<feature type="domain" description="C2H2-type" evidence="15">
    <location>
        <begin position="555"/>
        <end position="582"/>
    </location>
</feature>
<dbReference type="Gene3D" id="3.90.280.10">
    <property type="entry name" value="PEBP-like"/>
    <property type="match status" value="1"/>
</dbReference>
<dbReference type="GO" id="GO:0008270">
    <property type="term" value="F:zinc ion binding"/>
    <property type="evidence" value="ECO:0007669"/>
    <property type="project" value="UniProtKB-KW"/>
</dbReference>
<dbReference type="GO" id="GO:0000981">
    <property type="term" value="F:DNA-binding transcription factor activity, RNA polymerase II-specific"/>
    <property type="evidence" value="ECO:0007669"/>
    <property type="project" value="TreeGrafter"/>
</dbReference>
<feature type="domain" description="C2H2-type" evidence="15">
    <location>
        <begin position="583"/>
        <end position="610"/>
    </location>
</feature>
<feature type="compositionally biased region" description="Low complexity" evidence="13">
    <location>
        <begin position="618"/>
        <end position="637"/>
    </location>
</feature>
<evidence type="ECO:0000256" key="11">
    <source>
        <dbReference type="PROSITE-ProRule" id="PRU00042"/>
    </source>
</evidence>
<dbReference type="EMBL" id="JAGFMF010011638">
    <property type="protein sequence ID" value="KAG8518178.1"/>
    <property type="molecule type" value="Genomic_DNA"/>
</dbReference>
<dbReference type="InterPro" id="IPR036236">
    <property type="entry name" value="Znf_C2H2_sf"/>
</dbReference>
<evidence type="ECO:0000256" key="1">
    <source>
        <dbReference type="ARBA" id="ARBA00004123"/>
    </source>
</evidence>
<evidence type="ECO:0000256" key="8">
    <source>
        <dbReference type="ARBA" id="ARBA00023125"/>
    </source>
</evidence>
<dbReference type="Gene3D" id="3.30.160.60">
    <property type="entry name" value="Classic Zinc Finger"/>
    <property type="match status" value="3"/>
</dbReference>
<dbReference type="FunFam" id="3.30.160.60:FF:000392">
    <property type="entry name" value="early growth response protein 3"/>
    <property type="match status" value="1"/>
</dbReference>
<keyword evidence="3 12" id="KW-0479">Metal-binding</keyword>
<dbReference type="InterPro" id="IPR021849">
    <property type="entry name" value="EGR_N"/>
</dbReference>
<dbReference type="SMART" id="SM00355">
    <property type="entry name" value="ZnF_C2H2"/>
    <property type="match status" value="3"/>
</dbReference>
<proteinExistence type="inferred from homology"/>
<keyword evidence="7 12" id="KW-0805">Transcription regulation</keyword>
<dbReference type="PROSITE" id="PS00028">
    <property type="entry name" value="ZINC_FINGER_C2H2_1"/>
    <property type="match status" value="3"/>
</dbReference>
<organism evidence="16 17">
    <name type="scientific">Galemys pyrenaicus</name>
    <name type="common">Iberian desman</name>
    <name type="synonym">Pyrenean desman</name>
    <dbReference type="NCBI Taxonomy" id="202257"/>
    <lineage>
        <taxon>Eukaryota</taxon>
        <taxon>Metazoa</taxon>
        <taxon>Chordata</taxon>
        <taxon>Craniata</taxon>
        <taxon>Vertebrata</taxon>
        <taxon>Euteleostomi</taxon>
        <taxon>Mammalia</taxon>
        <taxon>Eutheria</taxon>
        <taxon>Laurasiatheria</taxon>
        <taxon>Eulipotyphla</taxon>
        <taxon>Talpidae</taxon>
        <taxon>Galemys</taxon>
    </lineage>
</organism>
<dbReference type="InterPro" id="IPR013087">
    <property type="entry name" value="Znf_C2H2_type"/>
</dbReference>
<accession>A0A8J6ABT5</accession>
<protein>
    <submittedName>
        <fullName evidence="16">Early growth response protein 3</fullName>
    </submittedName>
</protein>
<keyword evidence="8 12" id="KW-0238">DNA-binding</keyword>
<dbReference type="PROSITE" id="PS50157">
    <property type="entry name" value="ZINC_FINGER_C2H2_2"/>
    <property type="match status" value="3"/>
</dbReference>
<dbReference type="GO" id="GO:0005654">
    <property type="term" value="C:nucleoplasm"/>
    <property type="evidence" value="ECO:0007669"/>
    <property type="project" value="UniProtKB-ARBA"/>
</dbReference>
<evidence type="ECO:0000256" key="7">
    <source>
        <dbReference type="ARBA" id="ARBA00023015"/>
    </source>
</evidence>
<dbReference type="Pfam" id="PF11928">
    <property type="entry name" value="DUF3446"/>
    <property type="match status" value="1"/>
</dbReference>
<evidence type="ECO:0000256" key="3">
    <source>
        <dbReference type="ARBA" id="ARBA00022723"/>
    </source>
</evidence>
<dbReference type="PANTHER" id="PTHR23235">
    <property type="entry name" value="KRUEPPEL-LIKE TRANSCRIPTION FACTOR"/>
    <property type="match status" value="1"/>
</dbReference>
<dbReference type="PANTHER" id="PTHR23235:SF78">
    <property type="entry name" value="EARLY GROWTH RESPONSE PROTEIN 3"/>
    <property type="match status" value="1"/>
</dbReference>
<comment type="caution">
    <text evidence="16">The sequence shown here is derived from an EMBL/GenBank/DDBJ whole genome shotgun (WGS) entry which is preliminary data.</text>
</comment>
<name>A0A8J6ABT5_GALPY</name>
<evidence type="ECO:0000256" key="14">
    <source>
        <dbReference type="SAM" id="SignalP"/>
    </source>
</evidence>
<evidence type="ECO:0000256" key="12">
    <source>
        <dbReference type="RuleBase" id="RU363046"/>
    </source>
</evidence>
<keyword evidence="14" id="KW-0732">Signal</keyword>
<dbReference type="FunFam" id="3.30.160.60:FF:001498">
    <property type="entry name" value="Zinc finger protein 404"/>
    <property type="match status" value="1"/>
</dbReference>
<keyword evidence="9 12" id="KW-0804">Transcription</keyword>
<evidence type="ECO:0000256" key="13">
    <source>
        <dbReference type="SAM" id="MobiDB-lite"/>
    </source>
</evidence>
<feature type="compositionally biased region" description="Basic and acidic residues" evidence="13">
    <location>
        <begin position="519"/>
        <end position="533"/>
    </location>
</feature>
<keyword evidence="5 11" id="KW-0863">Zinc-finger</keyword>
<dbReference type="AlphaFoldDB" id="A0A8J6ABT5"/>
<evidence type="ECO:0000256" key="4">
    <source>
        <dbReference type="ARBA" id="ARBA00022737"/>
    </source>
</evidence>
<comment type="similarity">
    <text evidence="2 12">Belongs to the EGR C2H2-type zinc-finger protein family.</text>
</comment>
<dbReference type="Proteomes" id="UP000700334">
    <property type="component" value="Unassembled WGS sequence"/>
</dbReference>
<evidence type="ECO:0000256" key="2">
    <source>
        <dbReference type="ARBA" id="ARBA00005682"/>
    </source>
</evidence>
<keyword evidence="6 12" id="KW-0862">Zinc</keyword>
<feature type="domain" description="C2H2-type" evidence="15">
    <location>
        <begin position="525"/>
        <end position="554"/>
    </location>
</feature>
<sequence length="637" mass="70160">MRALKAYAKLLLCTTLLTTEDLEGLQAGPIVTPNVPDYQCLLTSQALVDTLQAKWLWGSDMKKGKIHGQELSAYQPPSPPAESGFHRYQFFVYLQPGKAVSLLPKENKTREPGLCNNCSLEREERGERRTIEGDFLMMMAAAEVVVVEVEVVLVVIAVVEMGVVVVVEVVKVEVVVEVERRRRRRRLASAMTGKLAEKLPVTMSSLLNQLPDNLYPEEIPSALNLFSGSSDSVAHYNQMATGCARERGTARLAPGAALLLPHALRTPPGRTLRTWAGTRRPVPEPEPARPHSRPALSPLSAENVMDIGLSNEKPNPELSYSGSFQPAPGNKTVTYLGKFAFDSPSNWCQDNIISLMSAGILGVPPASGALSTQTSTASMVQPPQGDVEAMYPALPPYSNCSDLYSEPVSFHDPQGNPGLAYSPQDYQSAKPALDSNLFPMIPDYNLYHHPSDMGSMPEHKPFQGMDPIRVNPPPITPLETIKAFKDKQIHPGFGSLPQPPLTLKPIRPRKYPNRPSKTPLHERPHACPAEGCDRRFSRSDELTRHLRIHTGHKPFQCRICMRSFSRSDHLTTHIRTHTGEKPFACEFCGRKFARSDERKRHAKIHLKQKEKKAEKGGAPSASSAPPVSLAPVVTTCA</sequence>
<evidence type="ECO:0000256" key="10">
    <source>
        <dbReference type="ARBA" id="ARBA00023242"/>
    </source>
</evidence>
<evidence type="ECO:0000313" key="17">
    <source>
        <dbReference type="Proteomes" id="UP000700334"/>
    </source>
</evidence>
<dbReference type="SUPFAM" id="SSF49777">
    <property type="entry name" value="PEBP-like"/>
    <property type="match status" value="1"/>
</dbReference>
<feature type="compositionally biased region" description="Basic residues" evidence="13">
    <location>
        <begin position="600"/>
        <end position="610"/>
    </location>
</feature>
<dbReference type="SUPFAM" id="SSF57667">
    <property type="entry name" value="beta-beta-alpha zinc fingers"/>
    <property type="match status" value="2"/>
</dbReference>
<evidence type="ECO:0000256" key="9">
    <source>
        <dbReference type="ARBA" id="ARBA00023163"/>
    </source>
</evidence>
<feature type="region of interest" description="Disordered" evidence="13">
    <location>
        <begin position="598"/>
        <end position="637"/>
    </location>
</feature>
<dbReference type="OrthoDB" id="8197458at2759"/>
<gene>
    <name evidence="16" type="ORF">J0S82_005365</name>
</gene>
<dbReference type="Pfam" id="PF00096">
    <property type="entry name" value="zf-C2H2"/>
    <property type="match status" value="3"/>
</dbReference>
<dbReference type="FunFam" id="3.30.160.60:FF:000324">
    <property type="entry name" value="Early growth response protein 4"/>
    <property type="match status" value="1"/>
</dbReference>
<dbReference type="GO" id="GO:0000978">
    <property type="term" value="F:RNA polymerase II cis-regulatory region sequence-specific DNA binding"/>
    <property type="evidence" value="ECO:0007669"/>
    <property type="project" value="TreeGrafter"/>
</dbReference>